<feature type="repeat" description="ANK" evidence="3">
    <location>
        <begin position="35"/>
        <end position="67"/>
    </location>
</feature>
<dbReference type="Gene3D" id="1.25.40.20">
    <property type="entry name" value="Ankyrin repeat-containing domain"/>
    <property type="match status" value="1"/>
</dbReference>
<proteinExistence type="predicted"/>
<dbReference type="PANTHER" id="PTHR24171:SF8">
    <property type="entry name" value="BRCA1-ASSOCIATED RING DOMAIN PROTEIN 1"/>
    <property type="match status" value="1"/>
</dbReference>
<dbReference type="PANTHER" id="PTHR24171">
    <property type="entry name" value="ANKYRIN REPEAT DOMAIN-CONTAINING PROTEIN 39-RELATED"/>
    <property type="match status" value="1"/>
</dbReference>
<dbReference type="Pfam" id="PF12796">
    <property type="entry name" value="Ank_2"/>
    <property type="match status" value="1"/>
</dbReference>
<dbReference type="SUPFAM" id="SSF48403">
    <property type="entry name" value="Ankyrin repeat"/>
    <property type="match status" value="1"/>
</dbReference>
<dbReference type="PROSITE" id="PS50088">
    <property type="entry name" value="ANK_REPEAT"/>
    <property type="match status" value="2"/>
</dbReference>
<dbReference type="AlphaFoldDB" id="A0A7S3BN33"/>
<name>A0A7S3BN33_9EUKA</name>
<accession>A0A7S3BN33</accession>
<dbReference type="SMART" id="SM00248">
    <property type="entry name" value="ANK"/>
    <property type="match status" value="3"/>
</dbReference>
<sequence>MECENIGHAALMQEWDEVLTRLGRGEDPNLIYGHYKRTPLHFAVLRGHEAVLSQLLSSGAHVNARDRFGDTPLHDAAREGHIALVRPLVDAGASPMAHNEAGKTPIDFALGEDEMEVLDLLHKLQARQDAERDLQKVVDPGWFSPVRASQVEAAIQMARERGVDASTIAAAEQKLGSPIKSIMVQLLIQSPTPACPVLSILYLGAPCIPAQSRPRPSSHFHRNPDAILVTAPNPPPFQLRLGLGFAVLCGIPLAIVISLWMSVHTSGPS</sequence>
<gene>
    <name evidence="5" type="ORF">HERI1096_LOCUS33018</name>
</gene>
<dbReference type="PROSITE" id="PS50297">
    <property type="entry name" value="ANK_REP_REGION"/>
    <property type="match status" value="2"/>
</dbReference>
<dbReference type="GO" id="GO:0085020">
    <property type="term" value="P:protein K6-linked ubiquitination"/>
    <property type="evidence" value="ECO:0007669"/>
    <property type="project" value="TreeGrafter"/>
</dbReference>
<evidence type="ECO:0000256" key="1">
    <source>
        <dbReference type="ARBA" id="ARBA00022737"/>
    </source>
</evidence>
<organism evidence="5">
    <name type="scientific">Haptolina ericina</name>
    <dbReference type="NCBI Taxonomy" id="156174"/>
    <lineage>
        <taxon>Eukaryota</taxon>
        <taxon>Haptista</taxon>
        <taxon>Haptophyta</taxon>
        <taxon>Prymnesiophyceae</taxon>
        <taxon>Prymnesiales</taxon>
        <taxon>Prymnesiaceae</taxon>
        <taxon>Haptolina</taxon>
    </lineage>
</organism>
<keyword evidence="1" id="KW-0677">Repeat</keyword>
<keyword evidence="4" id="KW-1133">Transmembrane helix</keyword>
<dbReference type="InterPro" id="IPR036770">
    <property type="entry name" value="Ankyrin_rpt-contain_sf"/>
</dbReference>
<keyword evidence="4" id="KW-0812">Transmembrane</keyword>
<evidence type="ECO:0000313" key="5">
    <source>
        <dbReference type="EMBL" id="CAE0139926.1"/>
    </source>
</evidence>
<keyword evidence="4" id="KW-0472">Membrane</keyword>
<dbReference type="GO" id="GO:0004842">
    <property type="term" value="F:ubiquitin-protein transferase activity"/>
    <property type="evidence" value="ECO:0007669"/>
    <property type="project" value="TreeGrafter"/>
</dbReference>
<evidence type="ECO:0000256" key="4">
    <source>
        <dbReference type="SAM" id="Phobius"/>
    </source>
</evidence>
<feature type="repeat" description="ANK" evidence="3">
    <location>
        <begin position="68"/>
        <end position="100"/>
    </location>
</feature>
<evidence type="ECO:0000256" key="3">
    <source>
        <dbReference type="PROSITE-ProRule" id="PRU00023"/>
    </source>
</evidence>
<dbReference type="InterPro" id="IPR002110">
    <property type="entry name" value="Ankyrin_rpt"/>
</dbReference>
<feature type="transmembrane region" description="Helical" evidence="4">
    <location>
        <begin position="241"/>
        <end position="263"/>
    </location>
</feature>
<keyword evidence="2 3" id="KW-0040">ANK repeat</keyword>
<protein>
    <submittedName>
        <fullName evidence="5">Uncharacterized protein</fullName>
    </submittedName>
</protein>
<evidence type="ECO:0000256" key="2">
    <source>
        <dbReference type="ARBA" id="ARBA00023043"/>
    </source>
</evidence>
<reference evidence="5" key="1">
    <citation type="submission" date="2021-01" db="EMBL/GenBank/DDBJ databases">
        <authorList>
            <person name="Corre E."/>
            <person name="Pelletier E."/>
            <person name="Niang G."/>
            <person name="Scheremetjew M."/>
            <person name="Finn R."/>
            <person name="Kale V."/>
            <person name="Holt S."/>
            <person name="Cochrane G."/>
            <person name="Meng A."/>
            <person name="Brown T."/>
            <person name="Cohen L."/>
        </authorList>
    </citation>
    <scope>NUCLEOTIDE SEQUENCE</scope>
    <source>
        <strain evidence="5">CCMP281</strain>
    </source>
</reference>
<dbReference type="EMBL" id="HBHX01059718">
    <property type="protein sequence ID" value="CAE0139926.1"/>
    <property type="molecule type" value="Transcribed_RNA"/>
</dbReference>